<proteinExistence type="inferred from homology"/>
<protein>
    <submittedName>
        <fullName evidence="4">Enoyl-CoA hydratase</fullName>
    </submittedName>
</protein>
<dbReference type="GO" id="GO:0016829">
    <property type="term" value="F:lyase activity"/>
    <property type="evidence" value="ECO:0007669"/>
    <property type="project" value="UniProtKB-KW"/>
</dbReference>
<dbReference type="PANTHER" id="PTHR11941:SF169">
    <property type="entry name" value="(7AS)-7A-METHYL-1,5-DIOXO-2,3,5,6,7,7A-HEXAHYDRO-1H-INDENE-CARBOXYL-COA HYDROLASE"/>
    <property type="match status" value="1"/>
</dbReference>
<dbReference type="EMBL" id="AP022561">
    <property type="protein sequence ID" value="BBX09868.1"/>
    <property type="molecule type" value="Genomic_DNA"/>
</dbReference>
<dbReference type="InterPro" id="IPR001753">
    <property type="entry name" value="Enoyl-CoA_hydra/iso"/>
</dbReference>
<reference evidence="4 5" key="1">
    <citation type="journal article" date="2019" name="Emerg. Microbes Infect.">
        <title>Comprehensive subspecies identification of 175 nontuberculous mycobacteria species based on 7547 genomic profiles.</title>
        <authorList>
            <person name="Matsumoto Y."/>
            <person name="Kinjo T."/>
            <person name="Motooka D."/>
            <person name="Nabeya D."/>
            <person name="Jung N."/>
            <person name="Uechi K."/>
            <person name="Horii T."/>
            <person name="Iida T."/>
            <person name="Fujita J."/>
            <person name="Nakamura S."/>
        </authorList>
    </citation>
    <scope>NUCLEOTIDE SEQUENCE [LARGE SCALE GENOMIC DNA]</scope>
    <source>
        <strain evidence="4 5">JCM 6376</strain>
    </source>
</reference>
<evidence type="ECO:0000256" key="2">
    <source>
        <dbReference type="ARBA" id="ARBA00023098"/>
    </source>
</evidence>
<evidence type="ECO:0000256" key="3">
    <source>
        <dbReference type="ARBA" id="ARBA00023239"/>
    </source>
</evidence>
<gene>
    <name evidence="4" type="primary">echA3</name>
    <name evidence="4" type="ORF">MAIC_46710</name>
</gene>
<dbReference type="CDD" id="cd06558">
    <property type="entry name" value="crotonase-like"/>
    <property type="match status" value="1"/>
</dbReference>
<evidence type="ECO:0000313" key="4">
    <source>
        <dbReference type="EMBL" id="BBX09868.1"/>
    </source>
</evidence>
<dbReference type="Gene3D" id="3.90.226.10">
    <property type="entry name" value="2-enoyl-CoA Hydratase, Chain A, domain 1"/>
    <property type="match status" value="1"/>
</dbReference>
<dbReference type="Pfam" id="PF00378">
    <property type="entry name" value="ECH_1"/>
    <property type="match status" value="1"/>
</dbReference>
<keyword evidence="5" id="KW-1185">Reference proteome</keyword>
<dbReference type="KEGG" id="maic:MAIC_46710"/>
<accession>A0AAD1HQG9</accession>
<sequence length="231" mass="24574">MSGSVSYRKDDAVAVISLDDGKVNVLSPAMLKEINDALDRAEGDNAGAVVIAGNDRVFSGGFDLKVFRSGDIEASVEMLQGGFNLSHRLLSFPKPVVAAITGHAIAMGSFLACSTDHRIAGPTYNFQANEVAIGMVLPYPALEIMRLRLTPSAYQQAVGLAKNFLGETALAGGWVDEIAMNNQVLARAEEAADEFTALNASAHLASKLRARQATLDAMREGIDNIRSEFGM</sequence>
<dbReference type="PANTHER" id="PTHR11941">
    <property type="entry name" value="ENOYL-COA HYDRATASE-RELATED"/>
    <property type="match status" value="1"/>
</dbReference>
<evidence type="ECO:0000313" key="5">
    <source>
        <dbReference type="Proteomes" id="UP000467327"/>
    </source>
</evidence>
<dbReference type="Proteomes" id="UP000467327">
    <property type="component" value="Chromosome"/>
</dbReference>
<dbReference type="AlphaFoldDB" id="A0AAD1HQG9"/>
<comment type="similarity">
    <text evidence="1">Belongs to the enoyl-CoA hydratase/isomerase family.</text>
</comment>
<keyword evidence="2" id="KW-0443">Lipid metabolism</keyword>
<name>A0AAD1HQG9_9MYCO</name>
<dbReference type="InterPro" id="IPR029045">
    <property type="entry name" value="ClpP/crotonase-like_dom_sf"/>
</dbReference>
<dbReference type="RefSeq" id="WP_115318726.1">
    <property type="nucleotide sequence ID" value="NZ_AP022561.1"/>
</dbReference>
<dbReference type="SUPFAM" id="SSF52096">
    <property type="entry name" value="ClpP/crotonase"/>
    <property type="match status" value="1"/>
</dbReference>
<evidence type="ECO:0000256" key="1">
    <source>
        <dbReference type="ARBA" id="ARBA00005254"/>
    </source>
</evidence>
<keyword evidence="3" id="KW-0456">Lyase</keyword>
<dbReference type="NCBIfam" id="NF004858">
    <property type="entry name" value="PRK06213.1"/>
    <property type="match status" value="1"/>
</dbReference>
<organism evidence="4 5">
    <name type="scientific">Mycolicibacterium aichiense</name>
    <dbReference type="NCBI Taxonomy" id="1799"/>
    <lineage>
        <taxon>Bacteria</taxon>
        <taxon>Bacillati</taxon>
        <taxon>Actinomycetota</taxon>
        <taxon>Actinomycetes</taxon>
        <taxon>Mycobacteriales</taxon>
        <taxon>Mycobacteriaceae</taxon>
        <taxon>Mycolicibacterium</taxon>
    </lineage>
</organism>
<dbReference type="GO" id="GO:0006635">
    <property type="term" value="P:fatty acid beta-oxidation"/>
    <property type="evidence" value="ECO:0007669"/>
    <property type="project" value="TreeGrafter"/>
</dbReference>